<reference evidence="3 4" key="2">
    <citation type="journal article" date="2015" name="BMC Genomics">
        <title>Analysis of three genomes within the thermophilic bacterial species Caldanaerobacter subterraneus with a focus on carbon monoxide dehydrogenase evolution and hydrolase diversity.</title>
        <authorList>
            <person name="Sant'Anna F.H."/>
            <person name="Lebedinsky A.V."/>
            <person name="Sokolova T.G."/>
            <person name="Robb F.T."/>
            <person name="Gonzalez J.M."/>
        </authorList>
    </citation>
    <scope>NUCLEOTIDE SEQUENCE [LARGE SCALE GENOMIC DNA]</scope>
    <source>
        <strain evidence="3 4">DSM 12653</strain>
    </source>
</reference>
<dbReference type="SUPFAM" id="SSF55347">
    <property type="entry name" value="Glyceraldehyde-3-phosphate dehydrogenase-like, C-terminal domain"/>
    <property type="match status" value="1"/>
</dbReference>
<dbReference type="Proteomes" id="UP000010146">
    <property type="component" value="Unassembled WGS sequence"/>
</dbReference>
<dbReference type="Gene3D" id="3.30.360.10">
    <property type="entry name" value="Dihydrodipicolinate Reductase, domain 2"/>
    <property type="match status" value="1"/>
</dbReference>
<organism evidence="3 4">
    <name type="scientific">Caldanaerobacter subterraneus subsp. pacificus DSM 12653</name>
    <dbReference type="NCBI Taxonomy" id="391606"/>
    <lineage>
        <taxon>Bacteria</taxon>
        <taxon>Bacillati</taxon>
        <taxon>Bacillota</taxon>
        <taxon>Clostridia</taxon>
        <taxon>Thermoanaerobacterales</taxon>
        <taxon>Thermoanaerobacteraceae</taxon>
        <taxon>Caldanaerobacter</taxon>
    </lineage>
</organism>
<dbReference type="InterPro" id="IPR036291">
    <property type="entry name" value="NAD(P)-bd_dom_sf"/>
</dbReference>
<dbReference type="Pfam" id="PF22725">
    <property type="entry name" value="GFO_IDH_MocA_C3"/>
    <property type="match status" value="1"/>
</dbReference>
<dbReference type="Pfam" id="PF01408">
    <property type="entry name" value="GFO_IDH_MocA"/>
    <property type="match status" value="1"/>
</dbReference>
<dbReference type="Gene3D" id="3.40.50.720">
    <property type="entry name" value="NAD(P)-binding Rossmann-like Domain"/>
    <property type="match status" value="1"/>
</dbReference>
<feature type="domain" description="Gfo/Idh/MocA-like oxidoreductase N-terminal" evidence="1">
    <location>
        <begin position="4"/>
        <end position="123"/>
    </location>
</feature>
<dbReference type="RefSeq" id="WP_043883773.1">
    <property type="nucleotide sequence ID" value="NZ_ABXP02000115.1"/>
</dbReference>
<sequence>MEKLKVAIIGAGSIAEIGHLPYYKNHPKVQLVAIVDKDLKRAQYMQEKYSIHKIYSSFEEMVNDIKVDAVSICTPNADHFPIAWEALNRGIHILVEKPLTTTYEEALKLQKIAMEKKCVAMVGMTHRFRNDVKALKKYVETGELGDIYYAKAKILRRRGTPRGWFTDKGRAGGGALMDIGVHALDLAWWLAGRPLPVSVSGHLVKGIGPYNVDFIHVWKSAIDENNNIGKFDVEDFATAFIRFENGLVIHLEVSWAINGPQDEGLKVELYGTKGGLTLEPLAFYYEKNGVFDEMKLVVNKNNPFEEEINHFIESALNNMAPYSPIEDGVEVVKMLEAIIKSSESKEEIKFI</sequence>
<evidence type="ECO:0000313" key="3">
    <source>
        <dbReference type="EMBL" id="KKC28771.1"/>
    </source>
</evidence>
<protein>
    <submittedName>
        <fullName evidence="3">Dehydrogenase</fullName>
    </submittedName>
</protein>
<reference evidence="3 4" key="1">
    <citation type="submission" date="2008-07" db="EMBL/GenBank/DDBJ databases">
        <authorList>
            <person name="Gonzalez J."/>
            <person name="Sokolova T."/>
            <person name="Ferriera S."/>
            <person name="Johnson J."/>
            <person name="Kravitz S."/>
            <person name="Beeson K."/>
            <person name="Sutton G."/>
            <person name="Rogers Y.-H."/>
            <person name="Friedman R."/>
            <person name="Frazier M."/>
            <person name="Venter J.C."/>
        </authorList>
    </citation>
    <scope>NUCLEOTIDE SEQUENCE [LARGE SCALE GENOMIC DNA]</scope>
    <source>
        <strain evidence="3 4">DSM 12653</strain>
    </source>
</reference>
<name>A0A0F5PK49_9THEO</name>
<dbReference type="SUPFAM" id="SSF51735">
    <property type="entry name" value="NAD(P)-binding Rossmann-fold domains"/>
    <property type="match status" value="1"/>
</dbReference>
<proteinExistence type="predicted"/>
<dbReference type="PANTHER" id="PTHR43249:SF1">
    <property type="entry name" value="D-GLUCOSIDE 3-DEHYDROGENASE"/>
    <property type="match status" value="1"/>
</dbReference>
<dbReference type="PANTHER" id="PTHR43249">
    <property type="entry name" value="UDP-N-ACETYL-2-AMINO-2-DEOXY-D-GLUCURONATE OXIDASE"/>
    <property type="match status" value="1"/>
</dbReference>
<evidence type="ECO:0000313" key="4">
    <source>
        <dbReference type="Proteomes" id="UP000010146"/>
    </source>
</evidence>
<dbReference type="InterPro" id="IPR000683">
    <property type="entry name" value="Gfo/Idh/MocA-like_OxRdtase_N"/>
</dbReference>
<dbReference type="GO" id="GO:0000166">
    <property type="term" value="F:nucleotide binding"/>
    <property type="evidence" value="ECO:0007669"/>
    <property type="project" value="InterPro"/>
</dbReference>
<dbReference type="EMBL" id="ABXP02000115">
    <property type="protein sequence ID" value="KKC28771.1"/>
    <property type="molecule type" value="Genomic_DNA"/>
</dbReference>
<reference evidence="4" key="3">
    <citation type="submission" date="2015-02" db="EMBL/GenBank/DDBJ databases">
        <title>Genome analysis of three genomes within the thermophilic hydrogenogenic bacterial species Caldanaerobacter subterraneus.</title>
        <authorList>
            <person name="Sant'Anna F.H."/>
            <person name="Lebedinsky A."/>
            <person name="Sokolova T."/>
            <person name="Robb F.T."/>
            <person name="Gonzalez J.M."/>
        </authorList>
    </citation>
    <scope>NUCLEOTIDE SEQUENCE [LARGE SCALE GENOMIC DNA]</scope>
    <source>
        <strain evidence="4">DSM 12653</strain>
    </source>
</reference>
<dbReference type="InterPro" id="IPR052515">
    <property type="entry name" value="Gfo/Idh/MocA_Oxidoreductase"/>
</dbReference>
<dbReference type="InterPro" id="IPR055170">
    <property type="entry name" value="GFO_IDH_MocA-like_dom"/>
</dbReference>
<comment type="caution">
    <text evidence="3">The sequence shown here is derived from an EMBL/GenBank/DDBJ whole genome shotgun (WGS) entry which is preliminary data.</text>
</comment>
<evidence type="ECO:0000259" key="2">
    <source>
        <dbReference type="Pfam" id="PF22725"/>
    </source>
</evidence>
<accession>A0A0F5PK49</accession>
<evidence type="ECO:0000259" key="1">
    <source>
        <dbReference type="Pfam" id="PF01408"/>
    </source>
</evidence>
<feature type="domain" description="GFO/IDH/MocA-like oxidoreductase" evidence="2">
    <location>
        <begin position="133"/>
        <end position="276"/>
    </location>
</feature>
<dbReference type="AlphaFoldDB" id="A0A0F5PK49"/>
<gene>
    <name evidence="3" type="ORF">CDSM653_02153</name>
</gene>